<accession>A0A226F3N4</accession>
<feature type="region of interest" description="Disordered" evidence="1">
    <location>
        <begin position="25"/>
        <end position="44"/>
    </location>
</feature>
<dbReference type="EMBL" id="LNIX01000001">
    <property type="protein sequence ID" value="OXA64389.1"/>
    <property type="molecule type" value="Genomic_DNA"/>
</dbReference>
<organism evidence="2 3">
    <name type="scientific">Folsomia candida</name>
    <name type="common">Springtail</name>
    <dbReference type="NCBI Taxonomy" id="158441"/>
    <lineage>
        <taxon>Eukaryota</taxon>
        <taxon>Metazoa</taxon>
        <taxon>Ecdysozoa</taxon>
        <taxon>Arthropoda</taxon>
        <taxon>Hexapoda</taxon>
        <taxon>Collembola</taxon>
        <taxon>Entomobryomorpha</taxon>
        <taxon>Isotomoidea</taxon>
        <taxon>Isotomidae</taxon>
        <taxon>Proisotominae</taxon>
        <taxon>Folsomia</taxon>
    </lineage>
</organism>
<gene>
    <name evidence="2" type="ORF">Fcan01_01244</name>
</gene>
<feature type="compositionally biased region" description="Basic residues" evidence="1">
    <location>
        <begin position="32"/>
        <end position="44"/>
    </location>
</feature>
<protein>
    <submittedName>
        <fullName evidence="2">Uncharacterized protein</fullName>
    </submittedName>
</protein>
<comment type="caution">
    <text evidence="2">The sequence shown here is derived from an EMBL/GenBank/DDBJ whole genome shotgun (WGS) entry which is preliminary data.</text>
</comment>
<proteinExistence type="predicted"/>
<keyword evidence="3" id="KW-1185">Reference proteome</keyword>
<evidence type="ECO:0000313" key="2">
    <source>
        <dbReference type="EMBL" id="OXA64389.1"/>
    </source>
</evidence>
<name>A0A226F3N4_FOLCA</name>
<sequence length="162" mass="18097">MDEDDGSLGDNNNNLAFHTGCDKFHPDSLSPKHQRHKPLGKSKSARKYCNTNSILQKSIPLCIIRDAKCRISAIIPSSVSSCLENDNISHSTSPPRDAPSQRRRASWLKSPKFFFMTRNFSHVRILFHFMSSPSSWPGSPSFAPTIAKSISINPEQNTGRDL</sequence>
<evidence type="ECO:0000256" key="1">
    <source>
        <dbReference type="SAM" id="MobiDB-lite"/>
    </source>
</evidence>
<dbReference type="AlphaFoldDB" id="A0A226F3N4"/>
<dbReference type="Proteomes" id="UP000198287">
    <property type="component" value="Unassembled WGS sequence"/>
</dbReference>
<reference evidence="2 3" key="1">
    <citation type="submission" date="2015-12" db="EMBL/GenBank/DDBJ databases">
        <title>The genome of Folsomia candida.</title>
        <authorList>
            <person name="Faddeeva A."/>
            <person name="Derks M.F."/>
            <person name="Anvar Y."/>
            <person name="Smit S."/>
            <person name="Van Straalen N."/>
            <person name="Roelofs D."/>
        </authorList>
    </citation>
    <scope>NUCLEOTIDE SEQUENCE [LARGE SCALE GENOMIC DNA]</scope>
    <source>
        <strain evidence="2 3">VU population</strain>
        <tissue evidence="2">Whole body</tissue>
    </source>
</reference>
<evidence type="ECO:0000313" key="3">
    <source>
        <dbReference type="Proteomes" id="UP000198287"/>
    </source>
</evidence>